<reference evidence="2" key="1">
    <citation type="journal article" date="2020" name="Stud. Mycol.">
        <title>101 Dothideomycetes genomes: a test case for predicting lifestyles and emergence of pathogens.</title>
        <authorList>
            <person name="Haridas S."/>
            <person name="Albert R."/>
            <person name="Binder M."/>
            <person name="Bloem J."/>
            <person name="Labutti K."/>
            <person name="Salamov A."/>
            <person name="Andreopoulos B."/>
            <person name="Baker S."/>
            <person name="Barry K."/>
            <person name="Bills G."/>
            <person name="Bluhm B."/>
            <person name="Cannon C."/>
            <person name="Castanera R."/>
            <person name="Culley D."/>
            <person name="Daum C."/>
            <person name="Ezra D."/>
            <person name="Gonzalez J."/>
            <person name="Henrissat B."/>
            <person name="Kuo A."/>
            <person name="Liang C."/>
            <person name="Lipzen A."/>
            <person name="Lutzoni F."/>
            <person name="Magnuson J."/>
            <person name="Mondo S."/>
            <person name="Nolan M."/>
            <person name="Ohm R."/>
            <person name="Pangilinan J."/>
            <person name="Park H.-J."/>
            <person name="Ramirez L."/>
            <person name="Alfaro M."/>
            <person name="Sun H."/>
            <person name="Tritt A."/>
            <person name="Yoshinaga Y."/>
            <person name="Zwiers L.-H."/>
            <person name="Turgeon B."/>
            <person name="Goodwin S."/>
            <person name="Spatafora J."/>
            <person name="Crous P."/>
            <person name="Grigoriev I."/>
        </authorList>
    </citation>
    <scope>NUCLEOTIDE SEQUENCE</scope>
    <source>
        <strain evidence="2">CBS 122367</strain>
    </source>
</reference>
<evidence type="ECO:0000313" key="3">
    <source>
        <dbReference type="Proteomes" id="UP000799291"/>
    </source>
</evidence>
<dbReference type="AlphaFoldDB" id="A0A6G1J7G4"/>
<dbReference type="SMART" id="SM00148">
    <property type="entry name" value="PLCXc"/>
    <property type="match status" value="1"/>
</dbReference>
<feature type="domain" description="Phosphatidylinositol-specific phospholipase C X" evidence="1">
    <location>
        <begin position="170"/>
        <end position="319"/>
    </location>
</feature>
<name>A0A6G1J7G4_9PLEO</name>
<dbReference type="InterPro" id="IPR017946">
    <property type="entry name" value="PLC-like_Pdiesterase_TIM-brl"/>
</dbReference>
<dbReference type="PROSITE" id="PS50007">
    <property type="entry name" value="PIPLC_X_DOMAIN"/>
    <property type="match status" value="1"/>
</dbReference>
<dbReference type="PANTHER" id="PTHR13593:SF113">
    <property type="entry name" value="SI:DKEY-266F7.9"/>
    <property type="match status" value="1"/>
</dbReference>
<dbReference type="GO" id="GO:0006629">
    <property type="term" value="P:lipid metabolic process"/>
    <property type="evidence" value="ECO:0007669"/>
    <property type="project" value="InterPro"/>
</dbReference>
<dbReference type="InterPro" id="IPR000909">
    <property type="entry name" value="PLipase_C_PInositol-sp_X_dom"/>
</dbReference>
<dbReference type="SUPFAM" id="SSF51695">
    <property type="entry name" value="PLC-like phosphodiesterases"/>
    <property type="match status" value="1"/>
</dbReference>
<evidence type="ECO:0000313" key="2">
    <source>
        <dbReference type="EMBL" id="KAF2686462.1"/>
    </source>
</evidence>
<gene>
    <name evidence="2" type="ORF">K458DRAFT_415821</name>
</gene>
<evidence type="ECO:0000259" key="1">
    <source>
        <dbReference type="SMART" id="SM00148"/>
    </source>
</evidence>
<organism evidence="2 3">
    <name type="scientific">Lentithecium fluviatile CBS 122367</name>
    <dbReference type="NCBI Taxonomy" id="1168545"/>
    <lineage>
        <taxon>Eukaryota</taxon>
        <taxon>Fungi</taxon>
        <taxon>Dikarya</taxon>
        <taxon>Ascomycota</taxon>
        <taxon>Pezizomycotina</taxon>
        <taxon>Dothideomycetes</taxon>
        <taxon>Pleosporomycetidae</taxon>
        <taxon>Pleosporales</taxon>
        <taxon>Massarineae</taxon>
        <taxon>Lentitheciaceae</taxon>
        <taxon>Lentithecium</taxon>
    </lineage>
</organism>
<dbReference type="GO" id="GO:0008081">
    <property type="term" value="F:phosphoric diester hydrolase activity"/>
    <property type="evidence" value="ECO:0007669"/>
    <property type="project" value="InterPro"/>
</dbReference>
<dbReference type="CDD" id="cd08586">
    <property type="entry name" value="PI-PLCc_BcPLC_like"/>
    <property type="match status" value="1"/>
</dbReference>
<dbReference type="EMBL" id="MU005576">
    <property type="protein sequence ID" value="KAF2686462.1"/>
    <property type="molecule type" value="Genomic_DNA"/>
</dbReference>
<keyword evidence="3" id="KW-1185">Reference proteome</keyword>
<dbReference type="Proteomes" id="UP000799291">
    <property type="component" value="Unassembled WGS sequence"/>
</dbReference>
<dbReference type="Pfam" id="PF00388">
    <property type="entry name" value="PI-PLC-X"/>
    <property type="match status" value="1"/>
</dbReference>
<protein>
    <submittedName>
        <fullName evidence="2">PLC-like phosphodiesterase</fullName>
    </submittedName>
</protein>
<accession>A0A6G1J7G4</accession>
<sequence>MAPPLTIRNLTSTPIALRSLETFEDPFTKQSKATAFPSGSSGTTTIAPSADKLGAHAQTFHHEDLGVDLAPFESFTLKTRDPETVDTDPYSDLSSTTLRLVIENAGGERYRIDANPSHTQKASRTFTPLTPNPSTTLIALYHPSKPIAHLTVHANHLHNYARWMEPLPPELPLSALSIPGTHNAHTYYRALPSVRCQVNSVKVQLENGIRFLDIRVQPASATDTSKNDLYLVHGAFPVSLTGTKYFEPIVEACYKFLDENPNEAILISLKREGIGSSTDEHLAEILERHYISPNKKMWYTDDSIPYLGDVRGKLVLVRRYNIKETHPEPQACGLDATAWPHNSTHATHGSFCVQDWCEVMHPSSIPAKLQHSNDHLIRSAACTAFIPGINTDKNHPVPPGPLYLNFLSGSNFFRLGTWPEKIAKVVNRGIEEWVCMGHHLEGPLISPSHPERTSVEDGKREVVRRAMSGDGSTGVVVMDMVGENGDWDLVRMIVGMNMGVLLRIQEAREHEQ</sequence>
<dbReference type="PANTHER" id="PTHR13593">
    <property type="match status" value="1"/>
</dbReference>
<dbReference type="OrthoDB" id="1046782at2759"/>
<proteinExistence type="predicted"/>
<dbReference type="InterPro" id="IPR051057">
    <property type="entry name" value="PI-PLC_domain"/>
</dbReference>
<dbReference type="Gene3D" id="3.20.20.190">
    <property type="entry name" value="Phosphatidylinositol (PI) phosphodiesterase"/>
    <property type="match status" value="1"/>
</dbReference>